<dbReference type="Gene3D" id="1.10.3720.10">
    <property type="entry name" value="MetI-like"/>
    <property type="match status" value="1"/>
</dbReference>
<name>A0ABT0H213_9HYPH</name>
<dbReference type="Proteomes" id="UP001431221">
    <property type="component" value="Unassembled WGS sequence"/>
</dbReference>
<dbReference type="InterPro" id="IPR035906">
    <property type="entry name" value="MetI-like_sf"/>
</dbReference>
<reference evidence="7" key="1">
    <citation type="submission" date="2022-04" db="EMBL/GenBank/DDBJ databases">
        <title>Roseibium sp. CAU 1639 isolated from mud.</title>
        <authorList>
            <person name="Kim W."/>
        </authorList>
    </citation>
    <scope>NUCLEOTIDE SEQUENCE</scope>
    <source>
        <strain evidence="7">CAU 1639</strain>
    </source>
</reference>
<evidence type="ECO:0000256" key="1">
    <source>
        <dbReference type="ARBA" id="ARBA00004651"/>
    </source>
</evidence>
<keyword evidence="8" id="KW-1185">Reference proteome</keyword>
<protein>
    <submittedName>
        <fullName evidence="7">ABC transporter permease</fullName>
    </submittedName>
</protein>
<keyword evidence="2 5" id="KW-0812">Transmembrane</keyword>
<feature type="transmembrane region" description="Helical" evidence="5">
    <location>
        <begin position="29"/>
        <end position="50"/>
    </location>
</feature>
<feature type="domain" description="ABC transmembrane type-1" evidence="6">
    <location>
        <begin position="89"/>
        <end position="282"/>
    </location>
</feature>
<evidence type="ECO:0000313" key="8">
    <source>
        <dbReference type="Proteomes" id="UP001431221"/>
    </source>
</evidence>
<organism evidence="7 8">
    <name type="scientific">Roseibium sediminicola</name>
    <dbReference type="NCBI Taxonomy" id="2933272"/>
    <lineage>
        <taxon>Bacteria</taxon>
        <taxon>Pseudomonadati</taxon>
        <taxon>Pseudomonadota</taxon>
        <taxon>Alphaproteobacteria</taxon>
        <taxon>Hyphomicrobiales</taxon>
        <taxon>Stappiaceae</taxon>
        <taxon>Roseibium</taxon>
    </lineage>
</organism>
<comment type="caution">
    <text evidence="7">The sequence shown here is derived from an EMBL/GenBank/DDBJ whole genome shotgun (WGS) entry which is preliminary data.</text>
</comment>
<dbReference type="SUPFAM" id="SSF161098">
    <property type="entry name" value="MetI-like"/>
    <property type="match status" value="1"/>
</dbReference>
<keyword evidence="4 5" id="KW-0472">Membrane</keyword>
<comment type="subcellular location">
    <subcellularLocation>
        <location evidence="1 5">Cell membrane</location>
        <topology evidence="1 5">Multi-pass membrane protein</topology>
    </subcellularLocation>
</comment>
<keyword evidence="3 5" id="KW-1133">Transmembrane helix</keyword>
<evidence type="ECO:0000256" key="2">
    <source>
        <dbReference type="ARBA" id="ARBA00022692"/>
    </source>
</evidence>
<proteinExistence type="inferred from homology"/>
<dbReference type="PANTHER" id="PTHR42729">
    <property type="entry name" value="OLIGO/DIPEPTIDE TRANSPORT, PERMEASE PROTEIN (DPPC-2)"/>
    <property type="match status" value="1"/>
</dbReference>
<accession>A0ABT0H213</accession>
<comment type="similarity">
    <text evidence="5">Belongs to the binding-protein-dependent transport system permease family.</text>
</comment>
<feature type="transmembrane region" description="Helical" evidence="5">
    <location>
        <begin position="211"/>
        <end position="230"/>
    </location>
</feature>
<dbReference type="Pfam" id="PF00528">
    <property type="entry name" value="BPD_transp_1"/>
    <property type="match status" value="1"/>
</dbReference>
<feature type="transmembrane region" description="Helical" evidence="5">
    <location>
        <begin position="95"/>
        <end position="119"/>
    </location>
</feature>
<evidence type="ECO:0000313" key="7">
    <source>
        <dbReference type="EMBL" id="MCK7615711.1"/>
    </source>
</evidence>
<dbReference type="PANTHER" id="PTHR42729:SF1">
    <property type="entry name" value="OLIGO_DIPEPTIDE TRANSPORT, PERMEASE PROTEIN (DPPC-2)"/>
    <property type="match status" value="1"/>
</dbReference>
<evidence type="ECO:0000259" key="6">
    <source>
        <dbReference type="PROSITE" id="PS50928"/>
    </source>
</evidence>
<evidence type="ECO:0000256" key="4">
    <source>
        <dbReference type="ARBA" id="ARBA00023136"/>
    </source>
</evidence>
<gene>
    <name evidence="7" type="ORF">M0H32_26415</name>
</gene>
<dbReference type="RefSeq" id="WP_248159491.1">
    <property type="nucleotide sequence ID" value="NZ_JALNMJ010000030.1"/>
</dbReference>
<dbReference type="CDD" id="cd06261">
    <property type="entry name" value="TM_PBP2"/>
    <property type="match status" value="1"/>
</dbReference>
<dbReference type="EMBL" id="JALNMJ010000030">
    <property type="protein sequence ID" value="MCK7615711.1"/>
    <property type="molecule type" value="Genomic_DNA"/>
</dbReference>
<dbReference type="InterPro" id="IPR000515">
    <property type="entry name" value="MetI-like"/>
</dbReference>
<dbReference type="PROSITE" id="PS50928">
    <property type="entry name" value="ABC_TM1"/>
    <property type="match status" value="1"/>
</dbReference>
<evidence type="ECO:0000256" key="3">
    <source>
        <dbReference type="ARBA" id="ARBA00022989"/>
    </source>
</evidence>
<sequence length="297" mass="32356">MTLAAMVSTERQPKKLEYLKGYLARNPSLAIGIFMVGFLILFSLLGSFFVDERMAQPLSALPSQPPGLNLLFGSDTQGRNLFAVLVYGTWLTVRLGLIAGAIGILIGGSLGFISAYFGGWTDRIINFSTDVLLTVPALLILVIIASAFKDGMTPTMMALIIAALAWRRPARQIRAQVLVMRNAGYVDTARISGAGPFEIIFFELVPNLMPYLVASFVTAVSAAVLASIGLEAMGLGPQNAPTLGMSIYYMMNFSAFLLKMWWWIIPPIAALIILFVGLYLINTGLDELANPRLRRRA</sequence>
<feature type="transmembrane region" description="Helical" evidence="5">
    <location>
        <begin position="268"/>
        <end position="285"/>
    </location>
</feature>
<evidence type="ECO:0000256" key="5">
    <source>
        <dbReference type="RuleBase" id="RU363032"/>
    </source>
</evidence>
<keyword evidence="5" id="KW-0813">Transport</keyword>
<feature type="transmembrane region" description="Helical" evidence="5">
    <location>
        <begin position="131"/>
        <end position="148"/>
    </location>
</feature>